<dbReference type="PANTHER" id="PTHR46890:SF48">
    <property type="entry name" value="RNA-DIRECTED DNA POLYMERASE"/>
    <property type="match status" value="1"/>
</dbReference>
<dbReference type="EMBL" id="BQNB010015923">
    <property type="protein sequence ID" value="GJT45698.1"/>
    <property type="molecule type" value="Genomic_DNA"/>
</dbReference>
<evidence type="ECO:0000313" key="3">
    <source>
        <dbReference type="Proteomes" id="UP001151760"/>
    </source>
</evidence>
<keyword evidence="3" id="KW-1185">Reference proteome</keyword>
<keyword evidence="2" id="KW-0695">RNA-directed DNA polymerase</keyword>
<dbReference type="CDD" id="cd01650">
    <property type="entry name" value="RT_nLTR_like"/>
    <property type="match status" value="1"/>
</dbReference>
<dbReference type="InterPro" id="IPR000477">
    <property type="entry name" value="RT_dom"/>
</dbReference>
<comment type="caution">
    <text evidence="2">The sequence shown here is derived from an EMBL/GenBank/DDBJ whole genome shotgun (WGS) entry which is preliminary data.</text>
</comment>
<feature type="domain" description="Reverse transcriptase" evidence="1">
    <location>
        <begin position="194"/>
        <end position="296"/>
    </location>
</feature>
<dbReference type="GO" id="GO:0003964">
    <property type="term" value="F:RNA-directed DNA polymerase activity"/>
    <property type="evidence" value="ECO:0007669"/>
    <property type="project" value="UniProtKB-KW"/>
</dbReference>
<reference evidence="2" key="1">
    <citation type="journal article" date="2022" name="Int. J. Mol. Sci.">
        <title>Draft Genome of Tanacetum Coccineum: Genomic Comparison of Closely Related Tanacetum-Family Plants.</title>
        <authorList>
            <person name="Yamashiro T."/>
            <person name="Shiraishi A."/>
            <person name="Nakayama K."/>
            <person name="Satake H."/>
        </authorList>
    </citation>
    <scope>NUCLEOTIDE SEQUENCE</scope>
</reference>
<dbReference type="Pfam" id="PF00078">
    <property type="entry name" value="RVT_1"/>
    <property type="match status" value="1"/>
</dbReference>
<dbReference type="PANTHER" id="PTHR46890">
    <property type="entry name" value="NON-LTR RETROLELEMENT REVERSE TRANSCRIPTASE-LIKE PROTEIN-RELATED"/>
    <property type="match status" value="1"/>
</dbReference>
<accession>A0ABQ5E2W4</accession>
<keyword evidence="2" id="KW-0548">Nucleotidyltransferase</keyword>
<keyword evidence="2" id="KW-0808">Transferase</keyword>
<protein>
    <submittedName>
        <fullName evidence="2">RNA-directed DNA polymerase, eukaryota, reverse transcriptase zinc-binding domain protein</fullName>
    </submittedName>
</protein>
<sequence length="532" mass="60773">MGDFNVTLKPEEHSHGGSGCNTDMQEFIELVNPLKVDDLCSSGAGLLIFPNGLPKKVKSFRFANYIADKSEFLDTVVKDWSVHVHGCYLFKVFLGVSNPVMDFEQLGDIVQLKLSSKDADAMIVKVSDKEIKDAMFDIESSKAYGPDGYTSCFLKKAWSHIRNDICKAIREFFTKGKMLREVNATLISLVPKVDTPNKISDFRPIACCNVLYKCISKILTNRIKLGLNKVVSINQSAFIPERHIQDNILLTQELLRGYNKMQGVKRCAMKIDIQKAYDTVSWKFLEDVLGKVGFHKCNGDVDSLKVMKKSQDEFSKVSRLFPNHNKSTLFFGSMLEIRKTIGLLWDSAKGKAKLWKIIERKESLWVKWVNTTKLKNISIWEVEFSANDSWGWKNMLLRDKVKPYVFYKIERSKLLSAGSLKGGVWNNLLNDYFSLCYIPMTVMIAISVEDHYNRVKSLYLRVFLVMPTPLILDPISEVELLVGFLKIMGRKCIQNVPTERTEYPYLDNEAVKGRKQKDITPSSHVLHDKELV</sequence>
<reference evidence="2" key="2">
    <citation type="submission" date="2022-01" db="EMBL/GenBank/DDBJ databases">
        <authorList>
            <person name="Yamashiro T."/>
            <person name="Shiraishi A."/>
            <person name="Satake H."/>
            <person name="Nakayama K."/>
        </authorList>
    </citation>
    <scope>NUCLEOTIDE SEQUENCE</scope>
</reference>
<organism evidence="2 3">
    <name type="scientific">Tanacetum coccineum</name>
    <dbReference type="NCBI Taxonomy" id="301880"/>
    <lineage>
        <taxon>Eukaryota</taxon>
        <taxon>Viridiplantae</taxon>
        <taxon>Streptophyta</taxon>
        <taxon>Embryophyta</taxon>
        <taxon>Tracheophyta</taxon>
        <taxon>Spermatophyta</taxon>
        <taxon>Magnoliopsida</taxon>
        <taxon>eudicotyledons</taxon>
        <taxon>Gunneridae</taxon>
        <taxon>Pentapetalae</taxon>
        <taxon>asterids</taxon>
        <taxon>campanulids</taxon>
        <taxon>Asterales</taxon>
        <taxon>Asteraceae</taxon>
        <taxon>Asteroideae</taxon>
        <taxon>Anthemideae</taxon>
        <taxon>Anthemidinae</taxon>
        <taxon>Tanacetum</taxon>
    </lineage>
</organism>
<proteinExistence type="predicted"/>
<gene>
    <name evidence="2" type="ORF">Tco_0954413</name>
</gene>
<dbReference type="Proteomes" id="UP001151760">
    <property type="component" value="Unassembled WGS sequence"/>
</dbReference>
<evidence type="ECO:0000259" key="1">
    <source>
        <dbReference type="Pfam" id="PF00078"/>
    </source>
</evidence>
<name>A0ABQ5E2W4_9ASTR</name>
<dbReference type="InterPro" id="IPR052343">
    <property type="entry name" value="Retrotransposon-Effector_Assoc"/>
</dbReference>
<evidence type="ECO:0000313" key="2">
    <source>
        <dbReference type="EMBL" id="GJT45698.1"/>
    </source>
</evidence>